<dbReference type="EMBL" id="BK007704">
    <property type="protein sequence ID" value="DAA34669.1"/>
    <property type="molecule type" value="mRNA"/>
</dbReference>
<protein>
    <submittedName>
        <fullName evidence="2">Hypothetical secreted protein 1979</fullName>
    </submittedName>
</protein>
<feature type="transmembrane region" description="Helical" evidence="1">
    <location>
        <begin position="15"/>
        <end position="32"/>
    </location>
</feature>
<accession>F0JA03</accession>
<keyword evidence="1" id="KW-0812">Transmembrane</keyword>
<organism evidence="2">
    <name type="scientific">Amblyomma variegatum</name>
    <name type="common">Tropical bont tick</name>
    <dbReference type="NCBI Taxonomy" id="34610"/>
    <lineage>
        <taxon>Eukaryota</taxon>
        <taxon>Metazoa</taxon>
        <taxon>Ecdysozoa</taxon>
        <taxon>Arthropoda</taxon>
        <taxon>Chelicerata</taxon>
        <taxon>Arachnida</taxon>
        <taxon>Acari</taxon>
        <taxon>Parasitiformes</taxon>
        <taxon>Ixodida</taxon>
        <taxon>Ixodoidea</taxon>
        <taxon>Ixodidae</taxon>
        <taxon>Amblyomminae</taxon>
        <taxon>Amblyomma</taxon>
    </lineage>
</organism>
<name>F0JA03_AMBVA</name>
<proteinExistence type="evidence at transcript level"/>
<keyword evidence="1" id="KW-0472">Membrane</keyword>
<keyword evidence="1" id="KW-1133">Transmembrane helix</keyword>
<evidence type="ECO:0000313" key="2">
    <source>
        <dbReference type="EMBL" id="DAA34669.1"/>
    </source>
</evidence>
<dbReference type="AlphaFoldDB" id="F0JA03"/>
<reference evidence="2" key="1">
    <citation type="journal article" date="2011" name="BMC Genomics">
        <title>A further insight into the sialome of the tropical bont tick, Amblyomma variegatum.</title>
        <authorList>
            <person name="Ribeiro J.M."/>
            <person name="Anderson J.M."/>
            <person name="Manoukis N.C."/>
            <person name="Meng Z."/>
            <person name="Francishetti I.M."/>
        </authorList>
    </citation>
    <scope>NUCLEOTIDE SEQUENCE</scope>
    <source>
        <strain evidence="2">Amb_var-1979</strain>
        <tissue evidence="2">Salivary gland</tissue>
    </source>
</reference>
<sequence length="82" mass="9241">MLRLQGKCIQMQESVFSFCFILFLFALEGLYLRASGLYGKLPALLSWCTDYGIPYRGISVSASLYLKWCILVHGISSIVLNI</sequence>
<evidence type="ECO:0000256" key="1">
    <source>
        <dbReference type="SAM" id="Phobius"/>
    </source>
</evidence>